<accession>A0AAU2H7P8</accession>
<keyword evidence="1" id="KW-0963">Cytoplasm</keyword>
<evidence type="ECO:0000313" key="3">
    <source>
        <dbReference type="EMBL" id="WTU44116.1"/>
    </source>
</evidence>
<dbReference type="PANTHER" id="PTHR34069:SF2">
    <property type="entry name" value="BETA-KETOACYL-[ACYL-CARRIER-PROTEIN] SYNTHASE III"/>
    <property type="match status" value="1"/>
</dbReference>
<dbReference type="InterPro" id="IPR016039">
    <property type="entry name" value="Thiolase-like"/>
</dbReference>
<dbReference type="GO" id="GO:0006633">
    <property type="term" value="P:fatty acid biosynthetic process"/>
    <property type="evidence" value="ECO:0007669"/>
    <property type="project" value="InterPro"/>
</dbReference>
<dbReference type="PANTHER" id="PTHR34069">
    <property type="entry name" value="3-OXOACYL-[ACYL-CARRIER-PROTEIN] SYNTHASE 3"/>
    <property type="match status" value="1"/>
</dbReference>
<reference evidence="3" key="1">
    <citation type="submission" date="2022-10" db="EMBL/GenBank/DDBJ databases">
        <title>The complete genomes of actinobacterial strains from the NBC collection.</title>
        <authorList>
            <person name="Joergensen T.S."/>
            <person name="Alvarez Arevalo M."/>
            <person name="Sterndorff E.B."/>
            <person name="Faurdal D."/>
            <person name="Vuksanovic O."/>
            <person name="Mourched A.-S."/>
            <person name="Charusanti P."/>
            <person name="Shaw S."/>
            <person name="Blin K."/>
            <person name="Weber T."/>
        </authorList>
    </citation>
    <scope>NUCLEOTIDE SEQUENCE</scope>
    <source>
        <strain evidence="3">NBC_00060</strain>
    </source>
</reference>
<protein>
    <submittedName>
        <fullName evidence="3">3-oxoacyl-ACP synthase III family protein</fullName>
    </submittedName>
</protein>
<dbReference type="GO" id="GO:0004315">
    <property type="term" value="F:3-oxoacyl-[acyl-carrier-protein] synthase activity"/>
    <property type="evidence" value="ECO:0007669"/>
    <property type="project" value="InterPro"/>
</dbReference>
<dbReference type="EMBL" id="CP108253">
    <property type="protein sequence ID" value="WTU44116.1"/>
    <property type="molecule type" value="Genomic_DNA"/>
</dbReference>
<dbReference type="AlphaFoldDB" id="A0AAU2H7P8"/>
<dbReference type="SUPFAM" id="SSF53901">
    <property type="entry name" value="Thiolase-like"/>
    <property type="match status" value="2"/>
</dbReference>
<evidence type="ECO:0000259" key="2">
    <source>
        <dbReference type="Pfam" id="PF08545"/>
    </source>
</evidence>
<feature type="domain" description="Beta-ketoacyl-[acyl-carrier-protein] synthase III N-terminal" evidence="2">
    <location>
        <begin position="120"/>
        <end position="190"/>
    </location>
</feature>
<proteinExistence type="predicted"/>
<dbReference type="Gene3D" id="3.40.47.10">
    <property type="match status" value="2"/>
</dbReference>
<dbReference type="GO" id="GO:0044550">
    <property type="term" value="P:secondary metabolite biosynthetic process"/>
    <property type="evidence" value="ECO:0007669"/>
    <property type="project" value="TreeGrafter"/>
</dbReference>
<name>A0AAU2H7P8_9ACTN</name>
<sequence length="343" mass="36122">MSPSSAPVAHLVSVGTCLPGEPVDNATLAKLVGVDEQWAEMFIGNVSRHFAVDLATGQVRHSLADIAATAADRALAAAGLEAVDIDCVVMGTATPDQLMPATVNLVADRLGIDNVPTYQLQSGCAGAIQALDVARTMLLAGRCSTVLVIGGDVCAKHLETDFDPGSRTPAELVNYILFGDGAGAAVLSAESFGQRVEIRQVLNRLVGLGKAPGQVIDWFGLGDRHSDRTAISEDYKAIEAAVPVLATQMFWELIGDVGWTADQVDYLLPPQLSGRMSDRISDSMPAPLAQRVNVVRTVGNNGNALPFLQLAELLDKWQGGGRAVTVAVESSKWIKSGIALERA</sequence>
<dbReference type="InterPro" id="IPR013751">
    <property type="entry name" value="ACP_syn_III_N"/>
</dbReference>
<dbReference type="Pfam" id="PF08545">
    <property type="entry name" value="ACP_syn_III"/>
    <property type="match status" value="1"/>
</dbReference>
<evidence type="ECO:0000256" key="1">
    <source>
        <dbReference type="ARBA" id="ARBA00022490"/>
    </source>
</evidence>
<organism evidence="3">
    <name type="scientific">Streptomyces sp. NBC_00060</name>
    <dbReference type="NCBI Taxonomy" id="2975636"/>
    <lineage>
        <taxon>Bacteria</taxon>
        <taxon>Bacillati</taxon>
        <taxon>Actinomycetota</taxon>
        <taxon>Actinomycetes</taxon>
        <taxon>Kitasatosporales</taxon>
        <taxon>Streptomycetaceae</taxon>
        <taxon>Streptomyces</taxon>
    </lineage>
</organism>
<gene>
    <name evidence="3" type="ORF">OHV25_33320</name>
</gene>